<proteinExistence type="predicted"/>
<comment type="caution">
    <text evidence="1">The sequence shown here is derived from an EMBL/GenBank/DDBJ whole genome shotgun (WGS) entry which is preliminary data.</text>
</comment>
<dbReference type="EMBL" id="WJIE01000005">
    <property type="protein sequence ID" value="MRG93990.1"/>
    <property type="molecule type" value="Genomic_DNA"/>
</dbReference>
<evidence type="ECO:0008006" key="3">
    <source>
        <dbReference type="Google" id="ProtNLM"/>
    </source>
</evidence>
<organism evidence="1 2">
    <name type="scientific">Polyangium spumosum</name>
    <dbReference type="NCBI Taxonomy" id="889282"/>
    <lineage>
        <taxon>Bacteria</taxon>
        <taxon>Pseudomonadati</taxon>
        <taxon>Myxococcota</taxon>
        <taxon>Polyangia</taxon>
        <taxon>Polyangiales</taxon>
        <taxon>Polyangiaceae</taxon>
        <taxon>Polyangium</taxon>
    </lineage>
</organism>
<evidence type="ECO:0000313" key="1">
    <source>
        <dbReference type="EMBL" id="MRG93990.1"/>
    </source>
</evidence>
<keyword evidence="2" id="KW-1185">Reference proteome</keyword>
<protein>
    <recommendedName>
        <fullName evidence="3">Outer membrane beta-barrel protein</fullName>
    </recommendedName>
</protein>
<dbReference type="Proteomes" id="UP000440224">
    <property type="component" value="Unassembled WGS sequence"/>
</dbReference>
<sequence length="167" mass="17279">MALVARALADVGTFPSPTLGFGAAVSLFVGRYRLEAGVAYLPTRSFPFPTLDAARGDIDLLLAHVGACAAFFQRPPFELGPCVSFEAGRLQSRSAGVSSPGQGAAPWLAFTAGARFGWTFVRPFSLVVGLGAGAPVVHPDLVVSGLGAVHRASPVVGRAELGLEVRF</sequence>
<dbReference type="RefSeq" id="WP_153820825.1">
    <property type="nucleotide sequence ID" value="NZ_WJIE01000005.1"/>
</dbReference>
<reference evidence="1 2" key="1">
    <citation type="submission" date="2019-10" db="EMBL/GenBank/DDBJ databases">
        <title>A soil myxobacterium in the family Polyangiaceae.</title>
        <authorList>
            <person name="Li Y."/>
            <person name="Wang J."/>
        </authorList>
    </citation>
    <scope>NUCLEOTIDE SEQUENCE [LARGE SCALE GENOMIC DNA]</scope>
    <source>
        <strain evidence="1 2">DSM 14734</strain>
    </source>
</reference>
<dbReference type="AlphaFoldDB" id="A0A6N7PU88"/>
<evidence type="ECO:0000313" key="2">
    <source>
        <dbReference type="Proteomes" id="UP000440224"/>
    </source>
</evidence>
<accession>A0A6N7PU88</accession>
<gene>
    <name evidence="1" type="ORF">GF068_19010</name>
</gene>
<name>A0A6N7PU88_9BACT</name>